<keyword evidence="2 6" id="KW-0409">Iron storage</keyword>
<keyword evidence="3 5" id="KW-0479">Metal-binding</keyword>
<feature type="binding site" evidence="5">
    <location>
        <position position="207"/>
    </location>
    <ligand>
        <name>Fe cation</name>
        <dbReference type="ChEBI" id="CHEBI:24875"/>
        <label>1</label>
    </ligand>
</feature>
<dbReference type="EMBL" id="KN122777">
    <property type="protein sequence ID" value="KFO28236.1"/>
    <property type="molecule type" value="Genomic_DNA"/>
</dbReference>
<evidence type="ECO:0000256" key="7">
    <source>
        <dbReference type="SAM" id="Phobius"/>
    </source>
</evidence>
<evidence type="ECO:0000256" key="1">
    <source>
        <dbReference type="ARBA" id="ARBA00007513"/>
    </source>
</evidence>
<gene>
    <name evidence="9" type="ORF">H920_10347</name>
</gene>
<dbReference type="InterPro" id="IPR009040">
    <property type="entry name" value="Ferritin-like_diiron"/>
</dbReference>
<dbReference type="STRING" id="885580.ENSFDAP00000004446"/>
<dbReference type="GO" id="GO:0008198">
    <property type="term" value="F:ferrous iron binding"/>
    <property type="evidence" value="ECO:0007669"/>
    <property type="project" value="TreeGrafter"/>
</dbReference>
<keyword evidence="7" id="KW-1133">Transmembrane helix</keyword>
<dbReference type="AlphaFoldDB" id="A0A091DZL4"/>
<dbReference type="InterPro" id="IPR001519">
    <property type="entry name" value="Ferritin"/>
</dbReference>
<dbReference type="PROSITE" id="PS50905">
    <property type="entry name" value="FERRITIN_LIKE"/>
    <property type="match status" value="1"/>
</dbReference>
<name>A0A091DZL4_FUKDA</name>
<comment type="function">
    <text evidence="6">Stores iron in a soluble, non-toxic, readily available form. Important for iron homeostasis. Iron is taken up in the ferrous form and deposited as ferric hydroxides after oxidation.</text>
</comment>
<dbReference type="Proteomes" id="UP000028990">
    <property type="component" value="Unassembled WGS sequence"/>
</dbReference>
<dbReference type="GO" id="GO:0005737">
    <property type="term" value="C:cytoplasm"/>
    <property type="evidence" value="ECO:0007669"/>
    <property type="project" value="TreeGrafter"/>
</dbReference>
<dbReference type="OMA" id="PTHAMES"/>
<evidence type="ECO:0000313" key="9">
    <source>
        <dbReference type="EMBL" id="KFO28236.1"/>
    </source>
</evidence>
<dbReference type="InterPro" id="IPR012347">
    <property type="entry name" value="Ferritin-like"/>
</dbReference>
<evidence type="ECO:0000256" key="4">
    <source>
        <dbReference type="ARBA" id="ARBA00023004"/>
    </source>
</evidence>
<dbReference type="FunFam" id="1.20.1260.10:FF:000002">
    <property type="entry name" value="Ferritin, mitochondrial"/>
    <property type="match status" value="1"/>
</dbReference>
<dbReference type="InterPro" id="IPR009078">
    <property type="entry name" value="Ferritin-like_SF"/>
</dbReference>
<evidence type="ECO:0000256" key="6">
    <source>
        <dbReference type="RuleBase" id="RU361145"/>
    </source>
</evidence>
<keyword evidence="4 5" id="KW-0408">Iron</keyword>
<dbReference type="InterPro" id="IPR008331">
    <property type="entry name" value="Ferritin_DPS_dom"/>
</dbReference>
<dbReference type="GO" id="GO:0008199">
    <property type="term" value="F:ferric iron binding"/>
    <property type="evidence" value="ECO:0007669"/>
    <property type="project" value="InterPro"/>
</dbReference>
<evidence type="ECO:0000313" key="10">
    <source>
        <dbReference type="Proteomes" id="UP000028990"/>
    </source>
</evidence>
<keyword evidence="7" id="KW-0472">Membrane</keyword>
<dbReference type="SUPFAM" id="SSF47240">
    <property type="entry name" value="Ferritin-like"/>
    <property type="match status" value="1"/>
</dbReference>
<evidence type="ECO:0000256" key="2">
    <source>
        <dbReference type="ARBA" id="ARBA00022434"/>
    </source>
</evidence>
<dbReference type="GO" id="GO:0006826">
    <property type="term" value="P:iron ion transport"/>
    <property type="evidence" value="ECO:0007669"/>
    <property type="project" value="InterPro"/>
</dbReference>
<dbReference type="PANTHER" id="PTHR11431">
    <property type="entry name" value="FERRITIN"/>
    <property type="match status" value="1"/>
</dbReference>
<dbReference type="CDD" id="cd01056">
    <property type="entry name" value="Euk_Ferritin"/>
    <property type="match status" value="1"/>
</dbReference>
<proteinExistence type="inferred from homology"/>
<dbReference type="GO" id="GO:0006879">
    <property type="term" value="P:intracellular iron ion homeostasis"/>
    <property type="evidence" value="ECO:0007669"/>
    <property type="project" value="UniProtKB-KW"/>
</dbReference>
<dbReference type="PANTHER" id="PTHR11431:SF105">
    <property type="entry name" value="FERRITIN"/>
    <property type="match status" value="1"/>
</dbReference>
<feature type="domain" description="Ferritin-like diiron" evidence="8">
    <location>
        <begin position="76"/>
        <end position="225"/>
    </location>
</feature>
<reference evidence="9 10" key="1">
    <citation type="submission" date="2013-11" db="EMBL/GenBank/DDBJ databases">
        <title>The Damaraland mole rat (Fukomys damarensis) genome and evolution of African mole rats.</title>
        <authorList>
            <person name="Gladyshev V.N."/>
            <person name="Fang X."/>
        </authorList>
    </citation>
    <scope>NUCLEOTIDE SEQUENCE [LARGE SCALE GENOMIC DNA]</scope>
    <source>
        <tissue evidence="9">Liver</tissue>
    </source>
</reference>
<dbReference type="Pfam" id="PF00210">
    <property type="entry name" value="Ferritin"/>
    <property type="match status" value="1"/>
</dbReference>
<evidence type="ECO:0000256" key="3">
    <source>
        <dbReference type="ARBA" id="ARBA00022723"/>
    </source>
</evidence>
<feature type="transmembrane region" description="Helical" evidence="7">
    <location>
        <begin position="37"/>
        <end position="61"/>
    </location>
</feature>
<evidence type="ECO:0000259" key="8">
    <source>
        <dbReference type="PROSITE" id="PS50905"/>
    </source>
</evidence>
<protein>
    <recommendedName>
        <fullName evidence="6">Ferritin</fullName>
    </recommendedName>
</protein>
<keyword evidence="7" id="KW-0812">Transmembrane</keyword>
<organism evidence="9 10">
    <name type="scientific">Fukomys damarensis</name>
    <name type="common">Damaraland mole rat</name>
    <name type="synonym">Cryptomys damarensis</name>
    <dbReference type="NCBI Taxonomy" id="885580"/>
    <lineage>
        <taxon>Eukaryota</taxon>
        <taxon>Metazoa</taxon>
        <taxon>Chordata</taxon>
        <taxon>Craniata</taxon>
        <taxon>Vertebrata</taxon>
        <taxon>Euteleostomi</taxon>
        <taxon>Mammalia</taxon>
        <taxon>Eutheria</taxon>
        <taxon>Euarchontoglires</taxon>
        <taxon>Glires</taxon>
        <taxon>Rodentia</taxon>
        <taxon>Hystricomorpha</taxon>
        <taxon>Bathyergidae</taxon>
        <taxon>Fukomys</taxon>
    </lineage>
</organism>
<accession>A0A091DZL4</accession>
<feature type="binding site" evidence="5">
    <location>
        <position position="173"/>
    </location>
    <ligand>
        <name>Fe cation</name>
        <dbReference type="ChEBI" id="CHEBI:24875"/>
        <label>1</label>
    </ligand>
</feature>
<comment type="similarity">
    <text evidence="1 6">Belongs to the ferritin family.</text>
</comment>
<keyword evidence="10" id="KW-1185">Reference proteome</keyword>
<evidence type="ECO:0000256" key="5">
    <source>
        <dbReference type="PIRSR" id="PIRSR601519-1"/>
    </source>
</evidence>
<dbReference type="Gene3D" id="1.20.1260.10">
    <property type="match status" value="1"/>
</dbReference>
<sequence>MYIYKRNCYKPADRSRATQLPNPQQPPLYCLVASPTVFAAFAAIVAFPAFIAFVAFVDIVLAMSAMPNMPLVELRQNYHLECEGAVNAQIQLQLYASYIYLSMAMFCKHLDVAMDHFSNFFLHRSHQWKELTEKLMWMQTDRSGFVVFLKIPKPERNNWLSPTHAMESAFNLEKTINQNLLELHELATKKGDPNLCDFLQCHYLRPQVQVLKDMSQELTNIHKIEAVKGDLSNCLFKSLTLREDDQDDRA</sequence>